<keyword evidence="2 5" id="KW-0808">Transferase</keyword>
<feature type="region of interest" description="Disordered" evidence="3">
    <location>
        <begin position="15"/>
        <end position="39"/>
    </location>
</feature>
<dbReference type="EC" id="2.1.1.-" evidence="5"/>
<feature type="non-terminal residue" evidence="5">
    <location>
        <position position="172"/>
    </location>
</feature>
<name>T0ZT27_9ZZZZ</name>
<reference evidence="5" key="1">
    <citation type="submission" date="2013-08" db="EMBL/GenBank/DDBJ databases">
        <authorList>
            <person name="Mendez C."/>
            <person name="Richter M."/>
            <person name="Ferrer M."/>
            <person name="Sanchez J."/>
        </authorList>
    </citation>
    <scope>NUCLEOTIDE SEQUENCE</scope>
</reference>
<dbReference type="SUPFAM" id="SSF53335">
    <property type="entry name" value="S-adenosyl-L-methionine-dependent methyltransferases"/>
    <property type="match status" value="1"/>
</dbReference>
<evidence type="ECO:0000256" key="2">
    <source>
        <dbReference type="ARBA" id="ARBA00022679"/>
    </source>
</evidence>
<dbReference type="InterPro" id="IPR029063">
    <property type="entry name" value="SAM-dependent_MTases_sf"/>
</dbReference>
<evidence type="ECO:0000256" key="1">
    <source>
        <dbReference type="ARBA" id="ARBA00022603"/>
    </source>
</evidence>
<gene>
    <name evidence="5" type="ORF">B2A_08343</name>
</gene>
<organism evidence="5">
    <name type="scientific">mine drainage metagenome</name>
    <dbReference type="NCBI Taxonomy" id="410659"/>
    <lineage>
        <taxon>unclassified sequences</taxon>
        <taxon>metagenomes</taxon>
        <taxon>ecological metagenomes</taxon>
    </lineage>
</organism>
<feature type="domain" description="Methyltransferase" evidence="4">
    <location>
        <begin position="80"/>
        <end position="170"/>
    </location>
</feature>
<keyword evidence="1 5" id="KW-0489">Methyltransferase</keyword>
<dbReference type="PANTHER" id="PTHR43861">
    <property type="entry name" value="TRANS-ACONITATE 2-METHYLTRANSFERASE-RELATED"/>
    <property type="match status" value="1"/>
</dbReference>
<reference evidence="5" key="2">
    <citation type="journal article" date="2014" name="ISME J.">
        <title>Microbial stratification in low pH oxic and suboxic macroscopic growths along an acid mine drainage.</title>
        <authorList>
            <person name="Mendez-Garcia C."/>
            <person name="Mesa V."/>
            <person name="Sprenger R.R."/>
            <person name="Richter M."/>
            <person name="Diez M.S."/>
            <person name="Solano J."/>
            <person name="Bargiela R."/>
            <person name="Golyshina O.V."/>
            <person name="Manteca A."/>
            <person name="Ramos J.L."/>
            <person name="Gallego J.R."/>
            <person name="Llorente I."/>
            <person name="Martins Dos Santos V.A."/>
            <person name="Jensen O.N."/>
            <person name="Pelaez A.I."/>
            <person name="Sanchez J."/>
            <person name="Ferrer M."/>
        </authorList>
    </citation>
    <scope>NUCLEOTIDE SEQUENCE</scope>
</reference>
<dbReference type="PANTHER" id="PTHR43861:SF1">
    <property type="entry name" value="TRANS-ACONITATE 2-METHYLTRANSFERASE"/>
    <property type="match status" value="1"/>
</dbReference>
<protein>
    <submittedName>
        <fullName evidence="5">Methyltransferase type 11 domain protein</fullName>
        <ecNumber evidence="5">2.1.1.-</ecNumber>
    </submittedName>
</protein>
<dbReference type="AlphaFoldDB" id="T0ZT27"/>
<dbReference type="EMBL" id="AUZZ01006006">
    <property type="protein sequence ID" value="EQD47697.1"/>
    <property type="molecule type" value="Genomic_DNA"/>
</dbReference>
<dbReference type="InterPro" id="IPR041698">
    <property type="entry name" value="Methyltransf_25"/>
</dbReference>
<dbReference type="CDD" id="cd02440">
    <property type="entry name" value="AdoMet_MTases"/>
    <property type="match status" value="1"/>
</dbReference>
<evidence type="ECO:0000313" key="5">
    <source>
        <dbReference type="EMBL" id="EQD47697.1"/>
    </source>
</evidence>
<dbReference type="GO" id="GO:0008168">
    <property type="term" value="F:methyltransferase activity"/>
    <property type="evidence" value="ECO:0007669"/>
    <property type="project" value="UniProtKB-KW"/>
</dbReference>
<comment type="caution">
    <text evidence="5">The sequence shown here is derived from an EMBL/GenBank/DDBJ whole genome shotgun (WGS) entry which is preliminary data.</text>
</comment>
<proteinExistence type="predicted"/>
<sequence>MRSVRRSGLFRVGPKRKRNALSGVGPHMPTPRPSRTSLPAWTTYRTSWDRMQERYVPEREDRFAVMGDILTEALPRSARILDLGTGLGSLAERLARRMPSAQIVAVDHDPVLLRIARESLAGSPARIQWVDLDLRTPQWAEALPRGRYDAVVSTTALHWLRRPDCTACIAPC</sequence>
<dbReference type="Gene3D" id="3.40.50.150">
    <property type="entry name" value="Vaccinia Virus protein VP39"/>
    <property type="match status" value="1"/>
</dbReference>
<evidence type="ECO:0000259" key="4">
    <source>
        <dbReference type="Pfam" id="PF13649"/>
    </source>
</evidence>
<evidence type="ECO:0000256" key="3">
    <source>
        <dbReference type="SAM" id="MobiDB-lite"/>
    </source>
</evidence>
<dbReference type="Pfam" id="PF13649">
    <property type="entry name" value="Methyltransf_25"/>
    <property type="match status" value="1"/>
</dbReference>
<dbReference type="GO" id="GO:0032259">
    <property type="term" value="P:methylation"/>
    <property type="evidence" value="ECO:0007669"/>
    <property type="project" value="UniProtKB-KW"/>
</dbReference>
<accession>T0ZT27</accession>